<dbReference type="Proteomes" id="UP000828390">
    <property type="component" value="Unassembled WGS sequence"/>
</dbReference>
<evidence type="ECO:0008006" key="4">
    <source>
        <dbReference type="Google" id="ProtNLM"/>
    </source>
</evidence>
<reference evidence="2" key="1">
    <citation type="journal article" date="2019" name="bioRxiv">
        <title>The Genome of the Zebra Mussel, Dreissena polymorpha: A Resource for Invasive Species Research.</title>
        <authorList>
            <person name="McCartney M.A."/>
            <person name="Auch B."/>
            <person name="Kono T."/>
            <person name="Mallez S."/>
            <person name="Zhang Y."/>
            <person name="Obille A."/>
            <person name="Becker A."/>
            <person name="Abrahante J.E."/>
            <person name="Garbe J."/>
            <person name="Badalamenti J.P."/>
            <person name="Herman A."/>
            <person name="Mangelson H."/>
            <person name="Liachko I."/>
            <person name="Sullivan S."/>
            <person name="Sone E.D."/>
            <person name="Koren S."/>
            <person name="Silverstein K.A.T."/>
            <person name="Beckman K.B."/>
            <person name="Gohl D.M."/>
        </authorList>
    </citation>
    <scope>NUCLEOTIDE SEQUENCE</scope>
    <source>
        <strain evidence="2">Duluth1</strain>
        <tissue evidence="2">Whole animal</tissue>
    </source>
</reference>
<evidence type="ECO:0000256" key="1">
    <source>
        <dbReference type="SAM" id="MobiDB-lite"/>
    </source>
</evidence>
<feature type="compositionally biased region" description="Basic and acidic residues" evidence="1">
    <location>
        <begin position="25"/>
        <end position="46"/>
    </location>
</feature>
<dbReference type="GO" id="GO:0035499">
    <property type="term" value="P:carnosine biosynthetic process"/>
    <property type="evidence" value="ECO:0007669"/>
    <property type="project" value="InterPro"/>
</dbReference>
<evidence type="ECO:0000313" key="3">
    <source>
        <dbReference type="Proteomes" id="UP000828390"/>
    </source>
</evidence>
<accession>A0A9D4IBZ8</accession>
<dbReference type="Gene3D" id="3.40.50.20">
    <property type="match status" value="1"/>
</dbReference>
<dbReference type="AlphaFoldDB" id="A0A9D4IBZ8"/>
<evidence type="ECO:0000313" key="2">
    <source>
        <dbReference type="EMBL" id="KAH3754497.1"/>
    </source>
</evidence>
<feature type="non-terminal residue" evidence="2">
    <location>
        <position position="1"/>
    </location>
</feature>
<dbReference type="GO" id="GO:0016887">
    <property type="term" value="F:ATP hydrolysis activity"/>
    <property type="evidence" value="ECO:0007669"/>
    <property type="project" value="InterPro"/>
</dbReference>
<feature type="compositionally biased region" description="Acidic residues" evidence="1">
    <location>
        <begin position="47"/>
        <end position="59"/>
    </location>
</feature>
<dbReference type="SUPFAM" id="SSF56059">
    <property type="entry name" value="Glutathione synthetase ATP-binding domain-like"/>
    <property type="match status" value="1"/>
</dbReference>
<proteinExistence type="predicted"/>
<dbReference type="GO" id="GO:0047730">
    <property type="term" value="F:carnosine synthase activity"/>
    <property type="evidence" value="ECO:0007669"/>
    <property type="project" value="InterPro"/>
</dbReference>
<sequence length="845" mass="95100">MADQENIPRHNKNADNIKMQSLAKQAEDMEINEKDDKDVDEDKDKDVVDDDKDVVDDDKDVDENVTSRFSIIKKDEADKEVTELDDYDENRISSMKKAGDVDTDQPRKNYGMCVMWNTEVNLGDPVILGRGYRSDDTPEEVLDFYNTLQYILYETGFPETEDRTAMPRRAINKENAVVAVLSAPGEIMAPLLECGKQVSDSMHLIFKETWISKKPSKEKPGLYELFILKAITFHKGGVTYIDEFNPPRKCTYLINFFTSAATSGLTDWGTEMEKNLDIPMSSSLPLCDLVDDKLWTRYQMSRCGVPHPETLAFTVAPKRFVPSIDTIRVCEVGRCVKNRNPQAENSMQKDNREEDTNVPNTLNAPVESHPVDLTTNCVFTAKQIVDGGGVCTHAVPMEEEIRNFLKKPSILNRKIVVKPSGPDYHASFGVTFHAPGNVDSVMDAVNDLLDTIYDGDSILVETFVEPFKPRPVTGIAHNIQLIKGDQGMSFRVRSTGCKDFDGKPVCTIITCGVASKDAPVNGNNTVLQTLDATLLAFGITDPTVRRNIERDVRKKTEDVLQAIMDEEKKMTAQQRGGIGGYTDIIGIDFFLTEMNGQIFPVAIEVNSHDCTINCHMYECLADMMHRCTVLNSQIMNPVYQLSEHRYGEYYTRENNRVCSDNSNGYERRDLDMPKFDEIFGRSVRPYVRTMLTRSQDYVLQDKMILVIGAGGYSKKFIWPAALEMGVKVSQRAGGYSKKLIWPAALEMGVKVSQRAGGYSKKFIWPAALEMGVKIVLVESNPEHFARSLVHRFICIDIEDHKQDRALASLIVEILRDENISVEGCLTFWEDCGPLAALVSELLQTK</sequence>
<dbReference type="InterPro" id="IPR031046">
    <property type="entry name" value="CARNS1"/>
</dbReference>
<dbReference type="PANTHER" id="PTHR48066">
    <property type="entry name" value="CARNOSINE SYNTHASE 1"/>
    <property type="match status" value="1"/>
</dbReference>
<gene>
    <name evidence="2" type="ORF">DPMN_189172</name>
</gene>
<feature type="compositionally biased region" description="Basic and acidic residues" evidence="1">
    <location>
        <begin position="1"/>
        <end position="15"/>
    </location>
</feature>
<dbReference type="PANTHER" id="PTHR48066:SF1">
    <property type="entry name" value="CARNOSINE SYNTHASE 1"/>
    <property type="match status" value="1"/>
</dbReference>
<dbReference type="EMBL" id="JAIWYP010000010">
    <property type="protein sequence ID" value="KAH3754497.1"/>
    <property type="molecule type" value="Genomic_DNA"/>
</dbReference>
<organism evidence="2 3">
    <name type="scientific">Dreissena polymorpha</name>
    <name type="common">Zebra mussel</name>
    <name type="synonym">Mytilus polymorpha</name>
    <dbReference type="NCBI Taxonomy" id="45954"/>
    <lineage>
        <taxon>Eukaryota</taxon>
        <taxon>Metazoa</taxon>
        <taxon>Spiralia</taxon>
        <taxon>Lophotrochozoa</taxon>
        <taxon>Mollusca</taxon>
        <taxon>Bivalvia</taxon>
        <taxon>Autobranchia</taxon>
        <taxon>Heteroconchia</taxon>
        <taxon>Euheterodonta</taxon>
        <taxon>Imparidentia</taxon>
        <taxon>Neoheterodontei</taxon>
        <taxon>Myida</taxon>
        <taxon>Dreissenoidea</taxon>
        <taxon>Dreissenidae</taxon>
        <taxon>Dreissena</taxon>
    </lineage>
</organism>
<protein>
    <recommendedName>
        <fullName evidence="4">ATP-grasp domain-containing protein</fullName>
    </recommendedName>
</protein>
<keyword evidence="3" id="KW-1185">Reference proteome</keyword>
<name>A0A9D4IBZ8_DREPO</name>
<feature type="region of interest" description="Disordered" evidence="1">
    <location>
        <begin position="1"/>
        <end position="59"/>
    </location>
</feature>
<reference evidence="2" key="2">
    <citation type="submission" date="2020-11" db="EMBL/GenBank/DDBJ databases">
        <authorList>
            <person name="McCartney M.A."/>
            <person name="Auch B."/>
            <person name="Kono T."/>
            <person name="Mallez S."/>
            <person name="Becker A."/>
            <person name="Gohl D.M."/>
            <person name="Silverstein K.A.T."/>
            <person name="Koren S."/>
            <person name="Bechman K.B."/>
            <person name="Herman A."/>
            <person name="Abrahante J.E."/>
            <person name="Garbe J."/>
        </authorList>
    </citation>
    <scope>NUCLEOTIDE SEQUENCE</scope>
    <source>
        <strain evidence="2">Duluth1</strain>
        <tissue evidence="2">Whole animal</tissue>
    </source>
</reference>
<comment type="caution">
    <text evidence="2">The sequence shown here is derived from an EMBL/GenBank/DDBJ whole genome shotgun (WGS) entry which is preliminary data.</text>
</comment>